<dbReference type="RefSeq" id="XP_002768866.1">
    <property type="nucleotide sequence ID" value="XM_002768820.1"/>
</dbReference>
<dbReference type="Gene3D" id="3.90.190.10">
    <property type="entry name" value="Protein tyrosine phosphatase superfamily"/>
    <property type="match status" value="2"/>
</dbReference>
<gene>
    <name evidence="3" type="ORF">Pmar_PMAR000274</name>
</gene>
<feature type="region of interest" description="Disordered" evidence="1">
    <location>
        <begin position="263"/>
        <end position="287"/>
    </location>
</feature>
<name>C5LP02_PERM5</name>
<dbReference type="InterPro" id="IPR000387">
    <property type="entry name" value="Tyr_Pase_dom"/>
</dbReference>
<dbReference type="InterPro" id="IPR050561">
    <property type="entry name" value="PTP"/>
</dbReference>
<sequence length="520" mass="56894">MSSVTSSASENGKQPRIVWIVPEKFCWVGNVPTTCKTCVDYMKCHEEHSNTVKKMHRHQSPGSVQPTGDAKEFIATHIGGETVLYCAENDYALNCAIYVHQGVASNRHFGPMSFWQISRFCDSIESEVESAAKASKVLVMISSPFVGAASNAVTMLMCYLVLRRGYSCDSVVDMFSTAGIAAFPNPFVYIATPKLAALKPIDCARGLLIAREKGWYPDVAEWRALRVKYSATWVVPGLFLAMPDPVTIDDGFSRTSLISRSDFDSDTMSESRSPPTTPTSLPQTEESGEVSLVGKLQELNVGLILRINQMLERNDETRWYDPDAILPESIEHTDIPLGDGSIPSAEVLITAYKSMTKVLQKRPNAAIALHCHAGLGRTLVLIAHVIVHALGWPEGEYGALHGWLRVVRPGSLTSIQQAEFVRGGCVGKSSKELDEAIEDFKKALMQRHGQSKQSLSKSTQASPKRKAAYSNDDIKPPAAKVLAMTVPPAKRSCLLLNDNNDNTNSGVVVRVSDASTVEEY</sequence>
<proteinExistence type="predicted"/>
<dbReference type="OMA" id="LNCHREY"/>
<evidence type="ECO:0000313" key="3">
    <source>
        <dbReference type="EMBL" id="EER01584.1"/>
    </source>
</evidence>
<dbReference type="Proteomes" id="UP000007800">
    <property type="component" value="Unassembled WGS sequence"/>
</dbReference>
<protein>
    <submittedName>
        <fullName evidence="3">Dual specificity protein phosphatase cdc-14, putative</fullName>
    </submittedName>
</protein>
<dbReference type="InterPro" id="IPR029260">
    <property type="entry name" value="DSPn"/>
</dbReference>
<dbReference type="OrthoDB" id="432875at2759"/>
<dbReference type="AlphaFoldDB" id="C5LP02"/>
<evidence type="ECO:0000313" key="4">
    <source>
        <dbReference type="Proteomes" id="UP000007800"/>
    </source>
</evidence>
<dbReference type="InParanoid" id="C5LP02"/>
<dbReference type="Pfam" id="PF22785">
    <property type="entry name" value="Tc-R-P"/>
    <property type="match status" value="1"/>
</dbReference>
<keyword evidence="4" id="KW-1185">Reference proteome</keyword>
<dbReference type="PROSITE" id="PS50056">
    <property type="entry name" value="TYR_PHOSPHATASE_2"/>
    <property type="match status" value="1"/>
</dbReference>
<feature type="compositionally biased region" description="Low complexity" evidence="1">
    <location>
        <begin position="268"/>
        <end position="285"/>
    </location>
</feature>
<dbReference type="EMBL" id="GG683913">
    <property type="protein sequence ID" value="EER01584.1"/>
    <property type="molecule type" value="Genomic_DNA"/>
</dbReference>
<feature type="compositionally biased region" description="Polar residues" evidence="1">
    <location>
        <begin position="451"/>
        <end position="462"/>
    </location>
</feature>
<accession>C5LP02</accession>
<evidence type="ECO:0000256" key="1">
    <source>
        <dbReference type="SAM" id="MobiDB-lite"/>
    </source>
</evidence>
<reference evidence="3 4" key="1">
    <citation type="submission" date="2008-07" db="EMBL/GenBank/DDBJ databases">
        <authorList>
            <person name="El-Sayed N."/>
            <person name="Caler E."/>
            <person name="Inman J."/>
            <person name="Amedeo P."/>
            <person name="Hass B."/>
            <person name="Wortman J."/>
        </authorList>
    </citation>
    <scope>NUCLEOTIDE SEQUENCE [LARGE SCALE GENOMIC DNA]</scope>
    <source>
        <strain evidence="4">ATCC 50983 / TXsc</strain>
    </source>
</reference>
<dbReference type="PANTHER" id="PTHR23339">
    <property type="entry name" value="TYROSINE SPECIFIC PROTEIN PHOSPHATASE AND DUAL SPECIFICITY PROTEIN PHOSPHATASE"/>
    <property type="match status" value="1"/>
</dbReference>
<dbReference type="Pfam" id="PF14671">
    <property type="entry name" value="DSPn"/>
    <property type="match status" value="1"/>
</dbReference>
<feature type="region of interest" description="Disordered" evidence="1">
    <location>
        <begin position="447"/>
        <end position="472"/>
    </location>
</feature>
<dbReference type="InterPro" id="IPR029021">
    <property type="entry name" value="Prot-tyrosine_phosphatase-like"/>
</dbReference>
<dbReference type="GeneID" id="9040115"/>
<feature type="domain" description="Tyrosine specific protein phosphatases" evidence="2">
    <location>
        <begin position="346"/>
        <end position="419"/>
    </location>
</feature>
<evidence type="ECO:0000259" key="2">
    <source>
        <dbReference type="PROSITE" id="PS50056"/>
    </source>
</evidence>
<organism evidence="4">
    <name type="scientific">Perkinsus marinus (strain ATCC 50983 / TXsc)</name>
    <dbReference type="NCBI Taxonomy" id="423536"/>
    <lineage>
        <taxon>Eukaryota</taxon>
        <taxon>Sar</taxon>
        <taxon>Alveolata</taxon>
        <taxon>Perkinsozoa</taxon>
        <taxon>Perkinsea</taxon>
        <taxon>Perkinsida</taxon>
        <taxon>Perkinsidae</taxon>
        <taxon>Perkinsus</taxon>
    </lineage>
</organism>
<dbReference type="SUPFAM" id="SSF52799">
    <property type="entry name" value="(Phosphotyrosine protein) phosphatases II"/>
    <property type="match status" value="2"/>
</dbReference>